<dbReference type="SUPFAM" id="SSF52743">
    <property type="entry name" value="Subtilisin-like"/>
    <property type="match status" value="1"/>
</dbReference>
<keyword evidence="2" id="KW-1185">Reference proteome</keyword>
<keyword evidence="1" id="KW-0645">Protease</keyword>
<dbReference type="GO" id="GO:0006508">
    <property type="term" value="P:proteolysis"/>
    <property type="evidence" value="ECO:0007669"/>
    <property type="project" value="UniProtKB-KW"/>
</dbReference>
<dbReference type="Gene3D" id="3.40.50.200">
    <property type="entry name" value="Peptidase S8/S53 domain"/>
    <property type="match status" value="1"/>
</dbReference>
<sequence length="581" mass="63171">MISPSLAATMYQSLLQGALHSEISEAHKYGGASFLHQPFEVYYRLSRPWTFEGDLEWLRLFYKRLNSMADFGRLLFDHLRLPIVGQAAPNAELGRLTEYITFDSTENSLFFWGRVPIPVLLNSLGDFANIPPEKIYLDLGTPLHAGTGTGTLDTDIDDLLKQATDASSARCGAAIIDLGESTQHDPNDYSGNLRHAVTGNIELSDHAKKVLVTLLERIGPLLSDTTVSCALVRPPAQAITSGTSCFDQATTVELLDAVKALEPQLNADNKPAAINISLGTHVGPHNGDSPLEEYISTKLARRGERFVVVSAGNDGGTGLAAKRELVGGSREYLKLRTGPRCVDLLVEFWWYEPANSNLVIEVDLFERRNTGGRRQVGATRLRSGKTHQTLSSGHLGFPSMFTAQALFHSKCRNDLSCVAFSLSRLTTQLPTLEVEFALESTADATVNAWIVLCEQDPETAFIQGDADGTVRVPATANNVVSIAGNDPNGNMWINSSRGPSAEYGNSQVDPAPLMSHLAFRGAEAGTSFASPRACGDFLQTIADPLKLQNCSDATDLICETYNLTRSALTWNRRSGYHKVIA</sequence>
<keyword evidence="1" id="KW-0378">Hydrolase</keyword>
<dbReference type="KEGG" id="abas:ACPOL_0546"/>
<gene>
    <name evidence="1" type="ORF">ACPOL_0546</name>
</gene>
<protein>
    <submittedName>
        <fullName evidence="1">Ser-type protease</fullName>
    </submittedName>
</protein>
<dbReference type="OrthoDB" id="9762689at2"/>
<organism evidence="1 2">
    <name type="scientific">Acidisarcina polymorpha</name>
    <dbReference type="NCBI Taxonomy" id="2211140"/>
    <lineage>
        <taxon>Bacteria</taxon>
        <taxon>Pseudomonadati</taxon>
        <taxon>Acidobacteriota</taxon>
        <taxon>Terriglobia</taxon>
        <taxon>Terriglobales</taxon>
        <taxon>Acidobacteriaceae</taxon>
        <taxon>Acidisarcina</taxon>
    </lineage>
</organism>
<proteinExistence type="predicted"/>
<dbReference type="RefSeq" id="WP_114205655.1">
    <property type="nucleotide sequence ID" value="NZ_CP030840.1"/>
</dbReference>
<dbReference type="GO" id="GO:0004252">
    <property type="term" value="F:serine-type endopeptidase activity"/>
    <property type="evidence" value="ECO:0007669"/>
    <property type="project" value="InterPro"/>
</dbReference>
<name>A0A2Z5FSV4_9BACT</name>
<evidence type="ECO:0000313" key="1">
    <source>
        <dbReference type="EMBL" id="AXC09921.1"/>
    </source>
</evidence>
<evidence type="ECO:0000313" key="2">
    <source>
        <dbReference type="Proteomes" id="UP000253606"/>
    </source>
</evidence>
<reference evidence="1 2" key="1">
    <citation type="journal article" date="2018" name="Front. Microbiol.">
        <title>Hydrolytic Capabilities as a Key to Environmental Success: Chitinolytic and Cellulolytic Acidobacteria From Acidic Sub-arctic Soils and Boreal Peatlands.</title>
        <authorList>
            <person name="Belova S.E."/>
            <person name="Ravin N.V."/>
            <person name="Pankratov T.A."/>
            <person name="Rakitin A.L."/>
            <person name="Ivanova A.A."/>
            <person name="Beletsky A.V."/>
            <person name="Mardanov A.V."/>
            <person name="Sinninghe Damste J.S."/>
            <person name="Dedysh S.N."/>
        </authorList>
    </citation>
    <scope>NUCLEOTIDE SEQUENCE [LARGE SCALE GENOMIC DNA]</scope>
    <source>
        <strain evidence="1 2">SBC82</strain>
    </source>
</reference>
<dbReference type="AlphaFoldDB" id="A0A2Z5FSV4"/>
<accession>A0A2Z5FSV4</accession>
<dbReference type="InterPro" id="IPR036852">
    <property type="entry name" value="Peptidase_S8/S53_dom_sf"/>
</dbReference>
<dbReference type="EMBL" id="CP030840">
    <property type="protein sequence ID" value="AXC09921.1"/>
    <property type="molecule type" value="Genomic_DNA"/>
</dbReference>
<dbReference type="Proteomes" id="UP000253606">
    <property type="component" value="Chromosome"/>
</dbReference>